<keyword evidence="2" id="KW-1185">Reference proteome</keyword>
<gene>
    <name evidence="1" type="ORF">AFUS01_LOCUS31419</name>
</gene>
<feature type="non-terminal residue" evidence="1">
    <location>
        <position position="1"/>
    </location>
</feature>
<accession>A0A8J2KWB3</accession>
<name>A0A8J2KWB3_9HEXA</name>
<organism evidence="1 2">
    <name type="scientific">Allacma fusca</name>
    <dbReference type="NCBI Taxonomy" id="39272"/>
    <lineage>
        <taxon>Eukaryota</taxon>
        <taxon>Metazoa</taxon>
        <taxon>Ecdysozoa</taxon>
        <taxon>Arthropoda</taxon>
        <taxon>Hexapoda</taxon>
        <taxon>Collembola</taxon>
        <taxon>Symphypleona</taxon>
        <taxon>Sminthuridae</taxon>
        <taxon>Allacma</taxon>
    </lineage>
</organism>
<dbReference type="EMBL" id="CAJVCH010498881">
    <property type="protein sequence ID" value="CAG7821061.1"/>
    <property type="molecule type" value="Genomic_DNA"/>
</dbReference>
<proteinExistence type="predicted"/>
<dbReference type="Proteomes" id="UP000708208">
    <property type="component" value="Unassembled WGS sequence"/>
</dbReference>
<dbReference type="AlphaFoldDB" id="A0A8J2KWB3"/>
<sequence>FVTALARTRDYQTCPGLEGMES</sequence>
<protein>
    <submittedName>
        <fullName evidence="1">Uncharacterized protein</fullName>
    </submittedName>
</protein>
<evidence type="ECO:0000313" key="2">
    <source>
        <dbReference type="Proteomes" id="UP000708208"/>
    </source>
</evidence>
<evidence type="ECO:0000313" key="1">
    <source>
        <dbReference type="EMBL" id="CAG7821061.1"/>
    </source>
</evidence>
<reference evidence="1" key="1">
    <citation type="submission" date="2021-06" db="EMBL/GenBank/DDBJ databases">
        <authorList>
            <person name="Hodson N. C."/>
            <person name="Mongue J. A."/>
            <person name="Jaron S. K."/>
        </authorList>
    </citation>
    <scope>NUCLEOTIDE SEQUENCE</scope>
</reference>
<comment type="caution">
    <text evidence="1">The sequence shown here is derived from an EMBL/GenBank/DDBJ whole genome shotgun (WGS) entry which is preliminary data.</text>
</comment>